<feature type="region of interest" description="Disordered" evidence="1">
    <location>
        <begin position="560"/>
        <end position="613"/>
    </location>
</feature>
<dbReference type="AlphaFoldDB" id="A0A2K3QDP3"/>
<feature type="region of interest" description="Disordered" evidence="1">
    <location>
        <begin position="165"/>
        <end position="247"/>
    </location>
</feature>
<evidence type="ECO:0000313" key="3">
    <source>
        <dbReference type="Proteomes" id="UP000236621"/>
    </source>
</evidence>
<feature type="compositionally biased region" description="Acidic residues" evidence="1">
    <location>
        <begin position="384"/>
        <end position="401"/>
    </location>
</feature>
<organism evidence="2 3">
    <name type="scientific">Tolypocladium capitatum</name>
    <dbReference type="NCBI Taxonomy" id="45235"/>
    <lineage>
        <taxon>Eukaryota</taxon>
        <taxon>Fungi</taxon>
        <taxon>Dikarya</taxon>
        <taxon>Ascomycota</taxon>
        <taxon>Pezizomycotina</taxon>
        <taxon>Sordariomycetes</taxon>
        <taxon>Hypocreomycetidae</taxon>
        <taxon>Hypocreales</taxon>
        <taxon>Ophiocordycipitaceae</taxon>
        <taxon>Tolypocladium</taxon>
    </lineage>
</organism>
<feature type="compositionally biased region" description="Low complexity" evidence="1">
    <location>
        <begin position="560"/>
        <end position="571"/>
    </location>
</feature>
<evidence type="ECO:0008006" key="4">
    <source>
        <dbReference type="Google" id="ProtNLM"/>
    </source>
</evidence>
<feature type="compositionally biased region" description="Low complexity" evidence="1">
    <location>
        <begin position="460"/>
        <end position="469"/>
    </location>
</feature>
<protein>
    <recommendedName>
        <fullName evidence="4">PH domain-containing protein</fullName>
    </recommendedName>
</protein>
<feature type="compositionally biased region" description="Basic and acidic residues" evidence="1">
    <location>
        <begin position="185"/>
        <end position="194"/>
    </location>
</feature>
<evidence type="ECO:0000256" key="1">
    <source>
        <dbReference type="SAM" id="MobiDB-lite"/>
    </source>
</evidence>
<gene>
    <name evidence="2" type="ORF">TCAP_04401</name>
</gene>
<reference evidence="2 3" key="1">
    <citation type="submission" date="2017-08" db="EMBL/GenBank/DDBJ databases">
        <title>Harnessing the power of phylogenomics to disentangle the directionality and signatures of interkingdom host jumping in the parasitic fungal genus Tolypocladium.</title>
        <authorList>
            <person name="Quandt C.A."/>
            <person name="Patterson W."/>
            <person name="Spatafora J.W."/>
        </authorList>
    </citation>
    <scope>NUCLEOTIDE SEQUENCE [LARGE SCALE GENOMIC DNA]</scope>
    <source>
        <strain evidence="2 3">CBS 113982</strain>
    </source>
</reference>
<feature type="compositionally biased region" description="Low complexity" evidence="1">
    <location>
        <begin position="487"/>
        <end position="509"/>
    </location>
</feature>
<name>A0A2K3QDP3_9HYPO</name>
<feature type="compositionally biased region" description="Polar residues" evidence="1">
    <location>
        <begin position="167"/>
        <end position="183"/>
    </location>
</feature>
<comment type="caution">
    <text evidence="2">The sequence shown here is derived from an EMBL/GenBank/DDBJ whole genome shotgun (WGS) entry which is preliminary data.</text>
</comment>
<sequence>MDHLDGVLLVPPDRSQILGRPSWKPRYVVVGRRSAANTRVRQASLTVGRSDCALSKALAITPSADDYCISVYKSKDDLDPIKQWSANSVADCQVQLVTNRKQSPVLPTLVITIADKERRRRSSRATGFMYPNKESATTTLWFRTPPDHHHPSLHDWARFILSKKGATPSSESPVSPIFTSPFATRSHESSDHMQRPGSGSRALKHQSSTATYSTGPRDHIAAFGSESPSLRSKRSDISSPSSTYAPQKLPYAIPEQHYTTVLPSDLGSSTTLGDYRGEFIEGWTSAQGRSSTMSSPTQGRDSISSQALRPSIYDAASPPAPGETILDRAFQLGQIPGAESYVPGQENLSSIARFDALMREAEERRKQNEADTKAERVAMRSTFEDDDSSDEAELDESDVADSDSVAHSEERDGHGEALLMSPGAQRALAYIAGGRRENGRSSASRRPGMSRANLSFHAGAEPASSSPAPVLRPHTAHAKSRHNGGQSTPRVTPAAAAAPDPPSSTAGSSNRSVQVPNAHAGQASGADNKRNSSSSTKRLSFTEFTKRLSSTSSLLLVQTNASAGSSRGSSSEVDVRPSSAARTNLTLRGASGARHPPQLPSARSDQPDRRCGWRGSIVGAESFL</sequence>
<accession>A0A2K3QDP3</accession>
<dbReference type="Proteomes" id="UP000236621">
    <property type="component" value="Unassembled WGS sequence"/>
</dbReference>
<feature type="compositionally biased region" description="Basic and acidic residues" evidence="1">
    <location>
        <begin position="404"/>
        <end position="415"/>
    </location>
</feature>
<keyword evidence="3" id="KW-1185">Reference proteome</keyword>
<feature type="region of interest" description="Disordered" evidence="1">
    <location>
        <begin position="286"/>
        <end position="305"/>
    </location>
</feature>
<proteinExistence type="predicted"/>
<feature type="compositionally biased region" description="Polar residues" evidence="1">
    <location>
        <begin position="205"/>
        <end position="214"/>
    </location>
</feature>
<feature type="region of interest" description="Disordered" evidence="1">
    <location>
        <begin position="362"/>
        <end position="538"/>
    </location>
</feature>
<evidence type="ECO:0000313" key="2">
    <source>
        <dbReference type="EMBL" id="PNY25660.1"/>
    </source>
</evidence>
<feature type="compositionally biased region" description="Basic and acidic residues" evidence="1">
    <location>
        <begin position="362"/>
        <end position="378"/>
    </location>
</feature>
<dbReference type="EMBL" id="NRSZ01000696">
    <property type="protein sequence ID" value="PNY25660.1"/>
    <property type="molecule type" value="Genomic_DNA"/>
</dbReference>
<dbReference type="OrthoDB" id="5379885at2759"/>